<keyword evidence="2" id="KW-0472">Membrane</keyword>
<evidence type="ECO:0000313" key="3">
    <source>
        <dbReference type="EMBL" id="KAK7410173.1"/>
    </source>
</evidence>
<proteinExistence type="predicted"/>
<dbReference type="Proteomes" id="UP001386955">
    <property type="component" value="Unassembled WGS sequence"/>
</dbReference>
<feature type="transmembrane region" description="Helical" evidence="2">
    <location>
        <begin position="217"/>
        <end position="236"/>
    </location>
</feature>
<sequence>MDDPARILHCVKLNQKDVAQKGEAMAVSSATTTVSIPAKKIPSHQAPKFGFSSTIAFSAKPWRLLRIRSSSAETSDTEVDSDGSIEVPKETSSLISALNVERILRGLPITDADHYGRLGVPRGCPFDMVGGAYNIKVRELKSQNLEEEELEKKLELLKESYNILSSEEERRIYDWSLARAENADQFVWPFEVDITQTKIPKEDPPPQEPEDVGPTRVVGYFIVGWIMLSFVLSIALNL</sequence>
<evidence type="ECO:0000256" key="1">
    <source>
        <dbReference type="SAM" id="Coils"/>
    </source>
</evidence>
<comment type="caution">
    <text evidence="3">The sequence shown here is derived from an EMBL/GenBank/DDBJ whole genome shotgun (WGS) entry which is preliminary data.</text>
</comment>
<evidence type="ECO:0000256" key="2">
    <source>
        <dbReference type="SAM" id="Phobius"/>
    </source>
</evidence>
<dbReference type="GO" id="GO:0009535">
    <property type="term" value="C:chloroplast thylakoid membrane"/>
    <property type="evidence" value="ECO:0007669"/>
    <property type="project" value="InterPro"/>
</dbReference>
<dbReference type="Gene3D" id="1.10.287.110">
    <property type="entry name" value="DnaJ domain"/>
    <property type="match status" value="1"/>
</dbReference>
<keyword evidence="1" id="KW-0175">Coiled coil</keyword>
<dbReference type="PANTHER" id="PTHR47726:SF1">
    <property type="entry name" value="NAD(P)H-QUINONE OXIDOREDUCTASE SUBUNIT U, CHLOROPLASTIC"/>
    <property type="match status" value="1"/>
</dbReference>
<name>A0AAN9T0T8_PSOTE</name>
<gene>
    <name evidence="3" type="ORF">VNO78_00744</name>
</gene>
<accession>A0AAN9T0T8</accession>
<dbReference type="AlphaFoldDB" id="A0AAN9T0T8"/>
<keyword evidence="2" id="KW-0812">Transmembrane</keyword>
<feature type="coiled-coil region" evidence="1">
    <location>
        <begin position="133"/>
        <end position="167"/>
    </location>
</feature>
<protein>
    <recommendedName>
        <fullName evidence="5">NAD(P)H-quinone oxidoreductase subunit U, chloroplastic</fullName>
    </recommendedName>
</protein>
<evidence type="ECO:0000313" key="4">
    <source>
        <dbReference type="Proteomes" id="UP001386955"/>
    </source>
</evidence>
<keyword evidence="2" id="KW-1133">Transmembrane helix</keyword>
<dbReference type="SUPFAM" id="SSF46565">
    <property type="entry name" value="Chaperone J-domain"/>
    <property type="match status" value="1"/>
</dbReference>
<dbReference type="FunFam" id="1.10.287.110:FF:000080">
    <property type="entry name" value="NAD(P)H-quinone oxidoreductase subunit U chloroplastic"/>
    <property type="match status" value="1"/>
</dbReference>
<dbReference type="InterPro" id="IPR044199">
    <property type="entry name" value="NdhU_chloroplastic"/>
</dbReference>
<organism evidence="3 4">
    <name type="scientific">Psophocarpus tetragonolobus</name>
    <name type="common">Winged bean</name>
    <name type="synonym">Dolichos tetragonolobus</name>
    <dbReference type="NCBI Taxonomy" id="3891"/>
    <lineage>
        <taxon>Eukaryota</taxon>
        <taxon>Viridiplantae</taxon>
        <taxon>Streptophyta</taxon>
        <taxon>Embryophyta</taxon>
        <taxon>Tracheophyta</taxon>
        <taxon>Spermatophyta</taxon>
        <taxon>Magnoliopsida</taxon>
        <taxon>eudicotyledons</taxon>
        <taxon>Gunneridae</taxon>
        <taxon>Pentapetalae</taxon>
        <taxon>rosids</taxon>
        <taxon>fabids</taxon>
        <taxon>Fabales</taxon>
        <taxon>Fabaceae</taxon>
        <taxon>Papilionoideae</taxon>
        <taxon>50 kb inversion clade</taxon>
        <taxon>NPAAA clade</taxon>
        <taxon>indigoferoid/millettioid clade</taxon>
        <taxon>Phaseoleae</taxon>
        <taxon>Psophocarpus</taxon>
    </lineage>
</organism>
<evidence type="ECO:0008006" key="5">
    <source>
        <dbReference type="Google" id="ProtNLM"/>
    </source>
</evidence>
<dbReference type="GO" id="GO:0010598">
    <property type="term" value="C:NAD(P)H dehydrogenase complex (plastoquinone)"/>
    <property type="evidence" value="ECO:0007669"/>
    <property type="project" value="InterPro"/>
</dbReference>
<dbReference type="PANTHER" id="PTHR47726">
    <property type="entry name" value="NAD(P)H-QUINONE OXIDOREDUCTASE SUBUNIT U, CHLOROPLASTIC"/>
    <property type="match status" value="1"/>
</dbReference>
<keyword evidence="4" id="KW-1185">Reference proteome</keyword>
<dbReference type="InterPro" id="IPR036869">
    <property type="entry name" value="J_dom_sf"/>
</dbReference>
<dbReference type="EMBL" id="JAYMYS010000001">
    <property type="protein sequence ID" value="KAK7410173.1"/>
    <property type="molecule type" value="Genomic_DNA"/>
</dbReference>
<reference evidence="3 4" key="1">
    <citation type="submission" date="2024-01" db="EMBL/GenBank/DDBJ databases">
        <title>The genomes of 5 underutilized Papilionoideae crops provide insights into root nodulation and disease resistanc.</title>
        <authorList>
            <person name="Jiang F."/>
        </authorList>
    </citation>
    <scope>NUCLEOTIDE SEQUENCE [LARGE SCALE GENOMIC DNA]</scope>
    <source>
        <strain evidence="3">DUOXIRENSHENG_FW03</strain>
        <tissue evidence="3">Leaves</tissue>
    </source>
</reference>